<reference evidence="1" key="1">
    <citation type="journal article" date="2015" name="Nature">
        <title>Complex archaea that bridge the gap between prokaryotes and eukaryotes.</title>
        <authorList>
            <person name="Spang A."/>
            <person name="Saw J.H."/>
            <person name="Jorgensen S.L."/>
            <person name="Zaremba-Niedzwiedzka K."/>
            <person name="Martijn J."/>
            <person name="Lind A.E."/>
            <person name="van Eijk R."/>
            <person name="Schleper C."/>
            <person name="Guy L."/>
            <person name="Ettema T.J."/>
        </authorList>
    </citation>
    <scope>NUCLEOTIDE SEQUENCE</scope>
</reference>
<dbReference type="EMBL" id="LAZR01052979">
    <property type="protein sequence ID" value="KKK81762.1"/>
    <property type="molecule type" value="Genomic_DNA"/>
</dbReference>
<feature type="non-terminal residue" evidence="1">
    <location>
        <position position="206"/>
    </location>
</feature>
<dbReference type="AlphaFoldDB" id="A0A0F8YK32"/>
<organism evidence="1">
    <name type="scientific">marine sediment metagenome</name>
    <dbReference type="NCBI Taxonomy" id="412755"/>
    <lineage>
        <taxon>unclassified sequences</taxon>
        <taxon>metagenomes</taxon>
        <taxon>ecological metagenomes</taxon>
    </lineage>
</organism>
<accession>A0A0F8YK32</accession>
<proteinExistence type="predicted"/>
<gene>
    <name evidence="1" type="ORF">LCGC14_2810180</name>
</gene>
<evidence type="ECO:0000313" key="1">
    <source>
        <dbReference type="EMBL" id="KKK81762.1"/>
    </source>
</evidence>
<protein>
    <submittedName>
        <fullName evidence="1">Uncharacterized protein</fullName>
    </submittedName>
</protein>
<name>A0A0F8YK32_9ZZZZ</name>
<comment type="caution">
    <text evidence="1">The sequence shown here is derived from an EMBL/GenBank/DDBJ whole genome shotgun (WGS) entry which is preliminary data.</text>
</comment>
<sequence>MTGRERLLTALRGKTPDVVPVTWELVGRFANALTGRHDWKAMVDAHREMGSAVFNLQGVGPHLAVDLPEGYEDCAKGEEQADGSYLTTGTLTTPRGQLTGRRISNFVQGDPLVPKTIDYLVKKREDYDVFEDYVVHAARGAHPNTAQSEEARAYVGEDGLVGFWMGDSLYHVAHSRRDTEYILDLMEIPARMHRVFEAVDQLKEKE</sequence>